<dbReference type="InterPro" id="IPR027417">
    <property type="entry name" value="P-loop_NTPase"/>
</dbReference>
<gene>
    <name evidence="14" type="ORF">ZIOFF_068650</name>
</gene>
<evidence type="ECO:0000256" key="5">
    <source>
        <dbReference type="ARBA" id="ARBA00022741"/>
    </source>
</evidence>
<feature type="region of interest" description="Disordered" evidence="10">
    <location>
        <begin position="1"/>
        <end position="42"/>
    </location>
</feature>
<dbReference type="PANTHER" id="PTHR45136">
    <property type="entry name" value="ABC TRANSPORTER DOMAIN-CONTAINING PROTEIN"/>
    <property type="match status" value="1"/>
</dbReference>
<dbReference type="GO" id="GO:0140359">
    <property type="term" value="F:ABC-type transporter activity"/>
    <property type="evidence" value="ECO:0007669"/>
    <property type="project" value="InterPro"/>
</dbReference>
<organism evidence="14 15">
    <name type="scientific">Zingiber officinale</name>
    <name type="common">Ginger</name>
    <name type="synonym">Amomum zingiber</name>
    <dbReference type="NCBI Taxonomy" id="94328"/>
    <lineage>
        <taxon>Eukaryota</taxon>
        <taxon>Viridiplantae</taxon>
        <taxon>Streptophyta</taxon>
        <taxon>Embryophyta</taxon>
        <taxon>Tracheophyta</taxon>
        <taxon>Spermatophyta</taxon>
        <taxon>Magnoliopsida</taxon>
        <taxon>Liliopsida</taxon>
        <taxon>Zingiberales</taxon>
        <taxon>Zingiberaceae</taxon>
        <taxon>Zingiber</taxon>
    </lineage>
</organism>
<dbReference type="Gene3D" id="3.40.50.300">
    <property type="entry name" value="P-loop containing nucleotide triphosphate hydrolases"/>
    <property type="match status" value="4"/>
</dbReference>
<dbReference type="PANTHER" id="PTHR45136:SF2">
    <property type="entry name" value="ABC TRANSPORTER DOMAIN-CONTAINING PROTEIN"/>
    <property type="match status" value="1"/>
</dbReference>
<dbReference type="Pfam" id="PF00005">
    <property type="entry name" value="ABC_tran"/>
    <property type="match status" value="1"/>
</dbReference>
<dbReference type="PROSITE" id="PS50893">
    <property type="entry name" value="ABC_TRANSPORTER_2"/>
    <property type="match status" value="1"/>
</dbReference>
<feature type="transmembrane region" description="Helical" evidence="11">
    <location>
        <begin position="322"/>
        <end position="341"/>
    </location>
</feature>
<dbReference type="InterPro" id="IPR036640">
    <property type="entry name" value="ABC1_TM_sf"/>
</dbReference>
<evidence type="ECO:0000256" key="4">
    <source>
        <dbReference type="ARBA" id="ARBA00022737"/>
    </source>
</evidence>
<dbReference type="Proteomes" id="UP000734854">
    <property type="component" value="Unassembled WGS sequence"/>
</dbReference>
<feature type="domain" description="ABC transporter" evidence="12">
    <location>
        <begin position="395"/>
        <end position="659"/>
    </location>
</feature>
<keyword evidence="5" id="KW-0547">Nucleotide-binding</keyword>
<evidence type="ECO:0000313" key="14">
    <source>
        <dbReference type="EMBL" id="KAG6474712.1"/>
    </source>
</evidence>
<dbReference type="InterPro" id="IPR003593">
    <property type="entry name" value="AAA+_ATPase"/>
</dbReference>
<keyword evidence="8 11" id="KW-0472">Membrane</keyword>
<sequence>MTLYVPSFLPPPSHGRELEEKSQVSQTEQLMMREPREKEKGKSRYIDKFLEELKFEQELREKWNQERDEWHTDTSVDNTVIISGPDGAPVTSQSSELVVNAECFSVPLLFLSVSEYLVFYACQNELSSAVDDRLAISVFFMFACVIFNDMGQGSIEAVNEIVIYLVYLADGSFLASFMVSEYLLFYAGQNELSSLHFFSFPSSIFSHGDMVDTLLMILGFVGTIGDGFLASFMEGYCWSRTGEQQASWMRVPYLTAVLRQDVEYFDLNTGTSSEVITSITSDNLVIQDCLSKKVPNFIMNCATFVGCYARGFSMIWRLTLVGSPTAVLLVIPGILYGRILMELARKMRREYQKAGTVVEQCVSSIRTVYTFVEEERTIAKFSATLDDSVNLGHGVQKRGVRIPFQAGQLHISDFNLNVQVGRTMALVGGSGSGKSTVIALLERFYDLLVDKILLNGTDIKRLHKNSPIDLIYRFCSPSVSNHGDMVDTLLMILGFVGDGLAIPTFFMFPHVIFNDMGQGSIEAVNEIGLISQEPALFAISIKENILFGKEDATMEEVVAAAMAADAHNDGRKEWAVLKSPKIFQLDEATSTLDSESERIVQEALDHASVGRTVIVVAHLLSTICHVDVIAVVQDDHISEISSHDHLINLSDSLYSSLVSLYRTTTHLPEGETSSVTVQLGISSSVNSRFSAASPNSSDRSIALASPEENADDSTGMPRLPVPSFRRLLELNAPEWRQRYWAALVSAIQPTYSYVLGSITAFSSQEYILHMVEEAQAGPSREFLVRSYGGKLIADGIISAKALFQTFIILVSFGRIIGEAGSMTTNLAKGVDAIASVFAVLDRVTAIETNDSDDHYPERIVGDIEIHGVDFAYPARPDVVIL</sequence>
<evidence type="ECO:0000256" key="3">
    <source>
        <dbReference type="ARBA" id="ARBA00022692"/>
    </source>
</evidence>
<evidence type="ECO:0000256" key="2">
    <source>
        <dbReference type="ARBA" id="ARBA00022448"/>
    </source>
</evidence>
<name>A0A8J5C8I7_ZINOF</name>
<evidence type="ECO:0000256" key="6">
    <source>
        <dbReference type="ARBA" id="ARBA00022840"/>
    </source>
</evidence>
<dbReference type="Gene3D" id="1.20.1560.10">
    <property type="entry name" value="ABC transporter type 1, transmembrane domain"/>
    <property type="match status" value="3"/>
</dbReference>
<evidence type="ECO:0000259" key="13">
    <source>
        <dbReference type="PROSITE" id="PS50929"/>
    </source>
</evidence>
<keyword evidence="9" id="KW-0325">Glycoprotein</keyword>
<feature type="transmembrane region" description="Helical" evidence="11">
    <location>
        <begin position="489"/>
        <end position="508"/>
    </location>
</feature>
<keyword evidence="4" id="KW-0677">Repeat</keyword>
<dbReference type="PROSITE" id="PS50929">
    <property type="entry name" value="ABC_TM1F"/>
    <property type="match status" value="1"/>
</dbReference>
<dbReference type="InterPro" id="IPR003439">
    <property type="entry name" value="ABC_transporter-like_ATP-bd"/>
</dbReference>
<keyword evidence="6" id="KW-0067">ATP-binding</keyword>
<evidence type="ECO:0000256" key="8">
    <source>
        <dbReference type="ARBA" id="ARBA00023136"/>
    </source>
</evidence>
<evidence type="ECO:0000259" key="12">
    <source>
        <dbReference type="PROSITE" id="PS50893"/>
    </source>
</evidence>
<dbReference type="GO" id="GO:0016020">
    <property type="term" value="C:membrane"/>
    <property type="evidence" value="ECO:0007669"/>
    <property type="project" value="InterPro"/>
</dbReference>
<dbReference type="GO" id="GO:0016887">
    <property type="term" value="F:ATP hydrolysis activity"/>
    <property type="evidence" value="ECO:0007669"/>
    <property type="project" value="InterPro"/>
</dbReference>
<dbReference type="InterPro" id="IPR011527">
    <property type="entry name" value="ABC1_TM_dom"/>
</dbReference>
<keyword evidence="2" id="KW-0813">Transport</keyword>
<evidence type="ECO:0000256" key="11">
    <source>
        <dbReference type="SAM" id="Phobius"/>
    </source>
</evidence>
<dbReference type="GO" id="GO:0005524">
    <property type="term" value="F:ATP binding"/>
    <property type="evidence" value="ECO:0007669"/>
    <property type="project" value="UniProtKB-KW"/>
</dbReference>
<comment type="caution">
    <text evidence="14">The sequence shown here is derived from an EMBL/GenBank/DDBJ whole genome shotgun (WGS) entry which is preliminary data.</text>
</comment>
<comment type="similarity">
    <text evidence="1">Belongs to the ABC transporter superfamily. ABCB family. Multidrug resistance exporter (TC 3.A.1.201) subfamily.</text>
</comment>
<dbReference type="Pfam" id="PF00664">
    <property type="entry name" value="ABC_membrane"/>
    <property type="match status" value="1"/>
</dbReference>
<dbReference type="SUPFAM" id="SSF90123">
    <property type="entry name" value="ABC transporter transmembrane region"/>
    <property type="match status" value="1"/>
</dbReference>
<evidence type="ECO:0000313" key="15">
    <source>
        <dbReference type="Proteomes" id="UP000734854"/>
    </source>
</evidence>
<keyword evidence="3 11" id="KW-0812">Transmembrane</keyword>
<evidence type="ECO:0000256" key="7">
    <source>
        <dbReference type="ARBA" id="ARBA00022989"/>
    </source>
</evidence>
<evidence type="ECO:0000256" key="10">
    <source>
        <dbReference type="SAM" id="MobiDB-lite"/>
    </source>
</evidence>
<dbReference type="SUPFAM" id="SSF52540">
    <property type="entry name" value="P-loop containing nucleoside triphosphate hydrolases"/>
    <property type="match status" value="2"/>
</dbReference>
<proteinExistence type="inferred from homology"/>
<reference evidence="14 15" key="1">
    <citation type="submission" date="2020-08" db="EMBL/GenBank/DDBJ databases">
        <title>Plant Genome Project.</title>
        <authorList>
            <person name="Zhang R.-G."/>
        </authorList>
    </citation>
    <scope>NUCLEOTIDE SEQUENCE [LARGE SCALE GENOMIC DNA]</scope>
    <source>
        <tissue evidence="14">Rhizome</tissue>
    </source>
</reference>
<protein>
    <submittedName>
        <fullName evidence="14">Uncharacterized protein</fullName>
    </submittedName>
</protein>
<feature type="compositionally biased region" description="Basic and acidic residues" evidence="10">
    <location>
        <begin position="31"/>
        <end position="42"/>
    </location>
</feature>
<keyword evidence="15" id="KW-1185">Reference proteome</keyword>
<accession>A0A8J5C8I7</accession>
<keyword evidence="7 11" id="KW-1133">Transmembrane helix</keyword>
<feature type="domain" description="ABC transmembrane type-1" evidence="13">
    <location>
        <begin position="202"/>
        <end position="404"/>
    </location>
</feature>
<evidence type="ECO:0000256" key="1">
    <source>
        <dbReference type="ARBA" id="ARBA00007577"/>
    </source>
</evidence>
<dbReference type="EMBL" id="JACMSC010000019">
    <property type="protein sequence ID" value="KAG6474712.1"/>
    <property type="molecule type" value="Genomic_DNA"/>
</dbReference>
<dbReference type="SMART" id="SM00382">
    <property type="entry name" value="AAA"/>
    <property type="match status" value="1"/>
</dbReference>
<dbReference type="AlphaFoldDB" id="A0A8J5C8I7"/>
<feature type="region of interest" description="Disordered" evidence="10">
    <location>
        <begin position="687"/>
        <end position="717"/>
    </location>
</feature>
<evidence type="ECO:0000256" key="9">
    <source>
        <dbReference type="ARBA" id="ARBA00023180"/>
    </source>
</evidence>